<reference evidence="4" key="1">
    <citation type="journal article" date="2020" name="Genome Biol.">
        <title>Gamete binning: chromosome-level and haplotype-resolved genome assembly enabled by high-throughput single-cell sequencing of gamete genomes.</title>
        <authorList>
            <person name="Campoy J.A."/>
            <person name="Sun H."/>
            <person name="Goel M."/>
            <person name="Jiao W.-B."/>
            <person name="Folz-Donahue K."/>
            <person name="Wang N."/>
            <person name="Rubio M."/>
            <person name="Liu C."/>
            <person name="Kukat C."/>
            <person name="Ruiz D."/>
            <person name="Huettel B."/>
            <person name="Schneeberger K."/>
        </authorList>
    </citation>
    <scope>NUCLEOTIDE SEQUENCE [LARGE SCALE GENOMIC DNA]</scope>
    <source>
        <strain evidence="4">cv. Rojo Pasion</strain>
    </source>
</reference>
<reference evidence="2 3" key="2">
    <citation type="submission" date="2020-05" db="EMBL/GenBank/DDBJ databases">
        <authorList>
            <person name="Campoy J."/>
            <person name="Schneeberger K."/>
            <person name="Spophaly S."/>
        </authorList>
    </citation>
    <scope>NUCLEOTIDE SEQUENCE [LARGE SCALE GENOMIC DNA]</scope>
    <source>
        <strain evidence="2">PruArmRojPasFocal</strain>
    </source>
</reference>
<dbReference type="Proteomes" id="UP000507245">
    <property type="component" value="Unassembled WGS sequence"/>
</dbReference>
<evidence type="ECO:0000313" key="3">
    <source>
        <dbReference type="Proteomes" id="UP000507222"/>
    </source>
</evidence>
<proteinExistence type="predicted"/>
<gene>
    <name evidence="1" type="ORF">CURHAP_LOCUS18917</name>
    <name evidence="2" type="ORF">ORAREDHAP_LOCUS18744</name>
</gene>
<dbReference type="AlphaFoldDB" id="A0A6J5WMP3"/>
<keyword evidence="4" id="KW-1185">Reference proteome</keyword>
<evidence type="ECO:0000313" key="4">
    <source>
        <dbReference type="Proteomes" id="UP000507245"/>
    </source>
</evidence>
<protein>
    <submittedName>
        <fullName evidence="2">Uncharacterized protein</fullName>
    </submittedName>
</protein>
<dbReference type="Proteomes" id="UP000507222">
    <property type="component" value="Unassembled WGS sequence"/>
</dbReference>
<sequence>MQLAAASLLQSFKSKQQRHLPKFPLIIYWNFGASVHVNRDMILNPLRDTRVWFRLQLLG</sequence>
<evidence type="ECO:0000313" key="1">
    <source>
        <dbReference type="EMBL" id="CAB4272329.1"/>
    </source>
</evidence>
<name>A0A6J5WMP3_PRUAR</name>
<dbReference type="EMBL" id="CAEKDK010000003">
    <property type="protein sequence ID" value="CAB4272329.1"/>
    <property type="molecule type" value="Genomic_DNA"/>
</dbReference>
<evidence type="ECO:0000313" key="2">
    <source>
        <dbReference type="EMBL" id="CAB4302849.1"/>
    </source>
</evidence>
<organism evidence="2 4">
    <name type="scientific">Prunus armeniaca</name>
    <name type="common">Apricot</name>
    <name type="synonym">Armeniaca vulgaris</name>
    <dbReference type="NCBI Taxonomy" id="36596"/>
    <lineage>
        <taxon>Eukaryota</taxon>
        <taxon>Viridiplantae</taxon>
        <taxon>Streptophyta</taxon>
        <taxon>Embryophyta</taxon>
        <taxon>Tracheophyta</taxon>
        <taxon>Spermatophyta</taxon>
        <taxon>Magnoliopsida</taxon>
        <taxon>eudicotyledons</taxon>
        <taxon>Gunneridae</taxon>
        <taxon>Pentapetalae</taxon>
        <taxon>rosids</taxon>
        <taxon>fabids</taxon>
        <taxon>Rosales</taxon>
        <taxon>Rosaceae</taxon>
        <taxon>Amygdaloideae</taxon>
        <taxon>Amygdaleae</taxon>
        <taxon>Prunus</taxon>
    </lineage>
</organism>
<dbReference type="EMBL" id="CAEKKB010000003">
    <property type="protein sequence ID" value="CAB4302849.1"/>
    <property type="molecule type" value="Genomic_DNA"/>
</dbReference>
<accession>A0A6J5WMP3</accession>